<feature type="domain" description="Gfo/Idh/MocA-like oxidoreductase N-terminal" evidence="1">
    <location>
        <begin position="4"/>
        <end position="126"/>
    </location>
</feature>
<sequence>MKKNFLFIGFGSIGQRHFINIKEQIIDGDFYVYIGENKTNITIRPNFNIIESELKLLSSKTELQEKIRNFKKGDVIFICSRSFEHTENLLTIFDSSVKNILIIIEKPLATNQESLEKISNLKNNNNIYVVSQFRASKSFYSLDKMITRKTYGDLISFSFLNHEAIQTWHPWENYLESYSTIKSMGGGCLLTQIHDLDILYSLIGLPVKSNFFIGDGNNLRIDADDYYLGSFLYDTQPSIFGSISSSYYCFNKTKVHSFIFEKAFIKWDLNLDILEINNKKNKDGKSFERNKLFQKIAKEVINISNSLERNQTHQSNKYSGLVKINDSFKLLEWLFLNTKN</sequence>
<dbReference type="InterPro" id="IPR051450">
    <property type="entry name" value="Gfo/Idh/MocA_Oxidoreductases"/>
</dbReference>
<evidence type="ECO:0000313" key="2">
    <source>
        <dbReference type="EMBL" id="KGF93093.1"/>
    </source>
</evidence>
<accession>A0A0A1ZY72</accession>
<dbReference type="SUPFAM" id="SSF55347">
    <property type="entry name" value="Glyceraldehyde-3-phosphate dehydrogenase-like, C-terminal domain"/>
    <property type="match status" value="1"/>
</dbReference>
<gene>
    <name evidence="2" type="ORF">EU93_0268</name>
</gene>
<protein>
    <submittedName>
        <fullName evidence="2">PtmF</fullName>
    </submittedName>
</protein>
<dbReference type="Pfam" id="PF01408">
    <property type="entry name" value="GFO_IDH_MocA"/>
    <property type="match status" value="1"/>
</dbReference>
<dbReference type="OrthoDB" id="9815825at2"/>
<name>A0A0A1ZY72_PROMR</name>
<dbReference type="GO" id="GO:0000166">
    <property type="term" value="F:nucleotide binding"/>
    <property type="evidence" value="ECO:0007669"/>
    <property type="project" value="InterPro"/>
</dbReference>
<evidence type="ECO:0000313" key="3">
    <source>
        <dbReference type="Proteomes" id="UP000030491"/>
    </source>
</evidence>
<organism evidence="2 3">
    <name type="scientific">Prochlorococcus marinus str. MIT 9116</name>
    <dbReference type="NCBI Taxonomy" id="167544"/>
    <lineage>
        <taxon>Bacteria</taxon>
        <taxon>Bacillati</taxon>
        <taxon>Cyanobacteriota</taxon>
        <taxon>Cyanophyceae</taxon>
        <taxon>Synechococcales</taxon>
        <taxon>Prochlorococcaceae</taxon>
        <taxon>Prochlorococcus</taxon>
    </lineage>
</organism>
<dbReference type="PANTHER" id="PTHR43377">
    <property type="entry name" value="BILIVERDIN REDUCTASE A"/>
    <property type="match status" value="1"/>
</dbReference>
<dbReference type="EMBL" id="JNAJ01000004">
    <property type="protein sequence ID" value="KGF93093.1"/>
    <property type="molecule type" value="Genomic_DNA"/>
</dbReference>
<dbReference type="SUPFAM" id="SSF51735">
    <property type="entry name" value="NAD(P)-binding Rossmann-fold domains"/>
    <property type="match status" value="1"/>
</dbReference>
<reference evidence="3" key="1">
    <citation type="journal article" date="2014" name="Sci. Data">
        <title>Genomes of diverse isolates of the marine cyanobacterium Prochlorococcus.</title>
        <authorList>
            <person name="Biller S."/>
            <person name="Berube P."/>
            <person name="Thompson J."/>
            <person name="Kelly L."/>
            <person name="Roggensack S."/>
            <person name="Awad L."/>
            <person name="Roache-Johnson K."/>
            <person name="Ding H."/>
            <person name="Giovannoni S.J."/>
            <person name="Moore L.R."/>
            <person name="Chisholm S.W."/>
        </authorList>
    </citation>
    <scope>NUCLEOTIDE SEQUENCE [LARGE SCALE GENOMIC DNA]</scope>
</reference>
<dbReference type="PANTHER" id="PTHR43377:SF1">
    <property type="entry name" value="BILIVERDIN REDUCTASE A"/>
    <property type="match status" value="1"/>
</dbReference>
<evidence type="ECO:0000259" key="1">
    <source>
        <dbReference type="Pfam" id="PF01408"/>
    </source>
</evidence>
<dbReference type="AlphaFoldDB" id="A0A0A1ZY72"/>
<dbReference type="Gene3D" id="3.40.50.720">
    <property type="entry name" value="NAD(P)-binding Rossmann-like Domain"/>
    <property type="match status" value="1"/>
</dbReference>
<dbReference type="RefSeq" id="WP_032513036.1">
    <property type="nucleotide sequence ID" value="NZ_JNAJ01000004.1"/>
</dbReference>
<dbReference type="InterPro" id="IPR000683">
    <property type="entry name" value="Gfo/Idh/MocA-like_OxRdtase_N"/>
</dbReference>
<dbReference type="Gene3D" id="3.30.360.10">
    <property type="entry name" value="Dihydrodipicolinate Reductase, domain 2"/>
    <property type="match status" value="1"/>
</dbReference>
<comment type="caution">
    <text evidence="2">The sequence shown here is derived from an EMBL/GenBank/DDBJ whole genome shotgun (WGS) entry which is preliminary data.</text>
</comment>
<dbReference type="Proteomes" id="UP000030491">
    <property type="component" value="Unassembled WGS sequence"/>
</dbReference>
<dbReference type="InterPro" id="IPR036291">
    <property type="entry name" value="NAD(P)-bd_dom_sf"/>
</dbReference>
<proteinExistence type="predicted"/>